<evidence type="ECO:0000313" key="2">
    <source>
        <dbReference type="EMBL" id="ABJ88082.1"/>
    </source>
</evidence>
<dbReference type="STRING" id="234267.Acid_7171"/>
<organism evidence="2">
    <name type="scientific">Solibacter usitatus (strain Ellin6076)</name>
    <dbReference type="NCBI Taxonomy" id="234267"/>
    <lineage>
        <taxon>Bacteria</taxon>
        <taxon>Pseudomonadati</taxon>
        <taxon>Acidobacteriota</taxon>
        <taxon>Terriglobia</taxon>
        <taxon>Bryobacterales</taxon>
        <taxon>Solibacteraceae</taxon>
        <taxon>Candidatus Solibacter</taxon>
    </lineage>
</organism>
<dbReference type="InParanoid" id="Q01QI8"/>
<feature type="compositionally biased region" description="Low complexity" evidence="1">
    <location>
        <begin position="25"/>
        <end position="43"/>
    </location>
</feature>
<reference evidence="2" key="1">
    <citation type="submission" date="2006-10" db="EMBL/GenBank/DDBJ databases">
        <title>Complete sequence of Solibacter usitatus Ellin6076.</title>
        <authorList>
            <consortium name="US DOE Joint Genome Institute"/>
            <person name="Copeland A."/>
            <person name="Lucas S."/>
            <person name="Lapidus A."/>
            <person name="Barry K."/>
            <person name="Detter J.C."/>
            <person name="Glavina del Rio T."/>
            <person name="Hammon N."/>
            <person name="Israni S."/>
            <person name="Dalin E."/>
            <person name="Tice H."/>
            <person name="Pitluck S."/>
            <person name="Thompson L.S."/>
            <person name="Brettin T."/>
            <person name="Bruce D."/>
            <person name="Han C."/>
            <person name="Tapia R."/>
            <person name="Gilna P."/>
            <person name="Schmutz J."/>
            <person name="Larimer F."/>
            <person name="Land M."/>
            <person name="Hauser L."/>
            <person name="Kyrpides N."/>
            <person name="Mikhailova N."/>
            <person name="Janssen P.H."/>
            <person name="Kuske C.R."/>
            <person name="Richardson P."/>
        </authorList>
    </citation>
    <scope>NUCLEOTIDE SEQUENCE</scope>
    <source>
        <strain evidence="2">Ellin6076</strain>
    </source>
</reference>
<evidence type="ECO:0008006" key="3">
    <source>
        <dbReference type="Google" id="ProtNLM"/>
    </source>
</evidence>
<dbReference type="HOGENOM" id="CLU_1081419_0_0_0"/>
<protein>
    <recommendedName>
        <fullName evidence="3">Lipoprotein</fullName>
    </recommendedName>
</protein>
<evidence type="ECO:0000256" key="1">
    <source>
        <dbReference type="SAM" id="MobiDB-lite"/>
    </source>
</evidence>
<name>Q01QI8_SOLUE</name>
<dbReference type="EMBL" id="CP000473">
    <property type="protein sequence ID" value="ABJ88082.1"/>
    <property type="molecule type" value="Genomic_DNA"/>
</dbReference>
<dbReference type="AlphaFoldDB" id="Q01QI8"/>
<dbReference type="KEGG" id="sus:Acid_7171"/>
<dbReference type="PROSITE" id="PS51257">
    <property type="entry name" value="PROKAR_LIPOPROTEIN"/>
    <property type="match status" value="1"/>
</dbReference>
<sequence>MRTLTLVCTFVVLTSCVDKKANQKPPAAVRPAQAQVRAPAQQPVPRPEDRDPIHIFGTDESSPIIISDGSIKVEHHLRGSHFRVHAKDHAVLKLANFEVNQLGFGCDPTLPSGASSCTAVGTCAASNTATACKLVISPKASPGYSWKLDLCDTVNPCTSAAAAVTLLWDSKGRPDFERIDIQTIGNFTLDGNGVPIVKYVRDPAHPNSSHLLSAHLTVTDAMGMPTLYDFDLTGPYTALELSYDCSGSGNTCRPDHQ</sequence>
<proteinExistence type="predicted"/>
<feature type="region of interest" description="Disordered" evidence="1">
    <location>
        <begin position="22"/>
        <end position="51"/>
    </location>
</feature>
<gene>
    <name evidence="2" type="ordered locus">Acid_7171</name>
</gene>
<accession>Q01QI8</accession>